<sequence>MAAKRPALRLGLTGGIGSGKSTVAQLLQERGATVIDADAISRACTQPGGSAMPAVMQSFGPAFITHDGSLDRQRMREHVFTNPDARRLLESIVHPLVAQEIQRQAKAATSHCLVFDVPLLVESPRWRPQLDLVLVVDCETATQIRRVASRSGLDRTAIEGIINSQSPREKRLAAADLVIFNNGHETEPLRRTVGQLADQIGL</sequence>
<dbReference type="InterPro" id="IPR027417">
    <property type="entry name" value="P-loop_NTPase"/>
</dbReference>
<evidence type="ECO:0000256" key="2">
    <source>
        <dbReference type="ARBA" id="ARBA00022741"/>
    </source>
</evidence>
<dbReference type="CDD" id="cd02022">
    <property type="entry name" value="DPCK"/>
    <property type="match status" value="1"/>
</dbReference>
<dbReference type="Proteomes" id="UP000545507">
    <property type="component" value="Unassembled WGS sequence"/>
</dbReference>
<evidence type="ECO:0000313" key="8">
    <source>
        <dbReference type="Proteomes" id="UP000545507"/>
    </source>
</evidence>
<dbReference type="InterPro" id="IPR001977">
    <property type="entry name" value="Depp_CoAkinase"/>
</dbReference>
<dbReference type="GO" id="GO:0005524">
    <property type="term" value="F:ATP binding"/>
    <property type="evidence" value="ECO:0007669"/>
    <property type="project" value="UniProtKB-UniRule"/>
</dbReference>
<name>A0A7Y8GTF8_9BURK</name>
<dbReference type="EC" id="2.7.1.24" evidence="5 6"/>
<proteinExistence type="inferred from homology"/>
<evidence type="ECO:0000313" key="7">
    <source>
        <dbReference type="EMBL" id="NWF44063.1"/>
    </source>
</evidence>
<comment type="catalytic activity">
    <reaction evidence="5">
        <text>3'-dephospho-CoA + ATP = ADP + CoA + H(+)</text>
        <dbReference type="Rhea" id="RHEA:18245"/>
        <dbReference type="ChEBI" id="CHEBI:15378"/>
        <dbReference type="ChEBI" id="CHEBI:30616"/>
        <dbReference type="ChEBI" id="CHEBI:57287"/>
        <dbReference type="ChEBI" id="CHEBI:57328"/>
        <dbReference type="ChEBI" id="CHEBI:456216"/>
        <dbReference type="EC" id="2.7.1.24"/>
    </reaction>
</comment>
<keyword evidence="4 5" id="KW-0173">Coenzyme A biosynthesis</keyword>
<feature type="binding site" evidence="5">
    <location>
        <begin position="17"/>
        <end position="22"/>
    </location>
    <ligand>
        <name>ATP</name>
        <dbReference type="ChEBI" id="CHEBI:30616"/>
    </ligand>
</feature>
<keyword evidence="5 7" id="KW-0808">Transferase</keyword>
<evidence type="ECO:0000256" key="5">
    <source>
        <dbReference type="HAMAP-Rule" id="MF_00376"/>
    </source>
</evidence>
<dbReference type="PANTHER" id="PTHR10695:SF46">
    <property type="entry name" value="BIFUNCTIONAL COENZYME A SYNTHASE-RELATED"/>
    <property type="match status" value="1"/>
</dbReference>
<keyword evidence="5 7" id="KW-0418">Kinase</keyword>
<dbReference type="Pfam" id="PF01121">
    <property type="entry name" value="CoaE"/>
    <property type="match status" value="1"/>
</dbReference>
<dbReference type="GO" id="GO:0015937">
    <property type="term" value="P:coenzyme A biosynthetic process"/>
    <property type="evidence" value="ECO:0007669"/>
    <property type="project" value="UniProtKB-UniRule"/>
</dbReference>
<dbReference type="GO" id="GO:0004140">
    <property type="term" value="F:dephospho-CoA kinase activity"/>
    <property type="evidence" value="ECO:0007669"/>
    <property type="project" value="UniProtKB-UniRule"/>
</dbReference>
<dbReference type="NCBIfam" id="TIGR00152">
    <property type="entry name" value="dephospho-CoA kinase"/>
    <property type="match status" value="1"/>
</dbReference>
<organism evidence="7 8">
    <name type="scientific">Hydrogenophaga aromaticivorans</name>
    <dbReference type="NCBI Taxonomy" id="2610898"/>
    <lineage>
        <taxon>Bacteria</taxon>
        <taxon>Pseudomonadati</taxon>
        <taxon>Pseudomonadota</taxon>
        <taxon>Betaproteobacteria</taxon>
        <taxon>Burkholderiales</taxon>
        <taxon>Comamonadaceae</taxon>
        <taxon>Hydrogenophaga</taxon>
    </lineage>
</organism>
<keyword evidence="5" id="KW-0963">Cytoplasm</keyword>
<comment type="pathway">
    <text evidence="5">Cofactor biosynthesis; coenzyme A biosynthesis; CoA from (R)-pantothenate: step 5/5.</text>
</comment>
<dbReference type="AlphaFoldDB" id="A0A7Y8GTF8"/>
<evidence type="ECO:0000256" key="4">
    <source>
        <dbReference type="ARBA" id="ARBA00022993"/>
    </source>
</evidence>
<keyword evidence="3 5" id="KW-0067">ATP-binding</keyword>
<keyword evidence="8" id="KW-1185">Reference proteome</keyword>
<evidence type="ECO:0000256" key="1">
    <source>
        <dbReference type="ARBA" id="ARBA00009018"/>
    </source>
</evidence>
<dbReference type="RefSeq" id="WP_177132880.1">
    <property type="nucleotide sequence ID" value="NZ_VYGV01000003.1"/>
</dbReference>
<dbReference type="PROSITE" id="PS51219">
    <property type="entry name" value="DPCK"/>
    <property type="match status" value="1"/>
</dbReference>
<dbReference type="EMBL" id="VYGV01000003">
    <property type="protein sequence ID" value="NWF44063.1"/>
    <property type="molecule type" value="Genomic_DNA"/>
</dbReference>
<comment type="caution">
    <text evidence="7">The sequence shown here is derived from an EMBL/GenBank/DDBJ whole genome shotgun (WGS) entry which is preliminary data.</text>
</comment>
<evidence type="ECO:0000256" key="6">
    <source>
        <dbReference type="NCBIfam" id="TIGR00152"/>
    </source>
</evidence>
<dbReference type="Gene3D" id="3.40.50.300">
    <property type="entry name" value="P-loop containing nucleotide triphosphate hydrolases"/>
    <property type="match status" value="1"/>
</dbReference>
<dbReference type="PANTHER" id="PTHR10695">
    <property type="entry name" value="DEPHOSPHO-COA KINASE-RELATED"/>
    <property type="match status" value="1"/>
</dbReference>
<keyword evidence="2 5" id="KW-0547">Nucleotide-binding</keyword>
<dbReference type="HAMAP" id="MF_00376">
    <property type="entry name" value="Dephospho_CoA_kinase"/>
    <property type="match status" value="1"/>
</dbReference>
<evidence type="ECO:0000256" key="3">
    <source>
        <dbReference type="ARBA" id="ARBA00022840"/>
    </source>
</evidence>
<accession>A0A7Y8GTF8</accession>
<gene>
    <name evidence="5" type="primary">coaE</name>
    <name evidence="7" type="ORF">F3K02_02185</name>
</gene>
<comment type="subcellular location">
    <subcellularLocation>
        <location evidence="5">Cytoplasm</location>
    </subcellularLocation>
</comment>
<comment type="similarity">
    <text evidence="1 5">Belongs to the CoaE family.</text>
</comment>
<dbReference type="UniPathway" id="UPA00241">
    <property type="reaction ID" value="UER00356"/>
</dbReference>
<protein>
    <recommendedName>
        <fullName evidence="5 6">Dephospho-CoA kinase</fullName>
        <ecNumber evidence="5 6">2.7.1.24</ecNumber>
    </recommendedName>
    <alternativeName>
        <fullName evidence="5">Dephosphocoenzyme A kinase</fullName>
    </alternativeName>
</protein>
<reference evidence="7 8" key="1">
    <citation type="submission" date="2019-09" db="EMBL/GenBank/DDBJ databases">
        <title>Hydrogenophaga aromatica sp. nov., isolated from a para-xylene-degrading enrichment culture.</title>
        <authorList>
            <person name="Tancsics A."/>
            <person name="Banerjee S."/>
        </authorList>
    </citation>
    <scope>NUCLEOTIDE SEQUENCE [LARGE SCALE GENOMIC DNA]</scope>
    <source>
        <strain evidence="7 8">D2P1</strain>
    </source>
</reference>
<dbReference type="SUPFAM" id="SSF52540">
    <property type="entry name" value="P-loop containing nucleoside triphosphate hydrolases"/>
    <property type="match status" value="1"/>
</dbReference>
<dbReference type="GO" id="GO:0005737">
    <property type="term" value="C:cytoplasm"/>
    <property type="evidence" value="ECO:0007669"/>
    <property type="project" value="UniProtKB-SubCell"/>
</dbReference>
<comment type="function">
    <text evidence="5">Catalyzes the phosphorylation of the 3'-hydroxyl group of dephosphocoenzyme A to form coenzyme A.</text>
</comment>